<evidence type="ECO:0000256" key="1">
    <source>
        <dbReference type="SAM" id="MobiDB-lite"/>
    </source>
</evidence>
<protein>
    <submittedName>
        <fullName evidence="2">Uncharacterized protein</fullName>
    </submittedName>
</protein>
<name>A0A1Y1ZTS3_9FUNG</name>
<dbReference type="AlphaFoldDB" id="A0A1Y1ZTS3"/>
<dbReference type="EMBL" id="MCOG01000358">
    <property type="protein sequence ID" value="ORY13659.1"/>
    <property type="molecule type" value="Genomic_DNA"/>
</dbReference>
<proteinExistence type="predicted"/>
<comment type="caution">
    <text evidence="2">The sequence shown here is derived from an EMBL/GenBank/DDBJ whole genome shotgun (WGS) entry which is preliminary data.</text>
</comment>
<feature type="compositionally biased region" description="Polar residues" evidence="1">
    <location>
        <begin position="263"/>
        <end position="280"/>
    </location>
</feature>
<organism evidence="2 3">
    <name type="scientific">Neocallimastix californiae</name>
    <dbReference type="NCBI Taxonomy" id="1754190"/>
    <lineage>
        <taxon>Eukaryota</taxon>
        <taxon>Fungi</taxon>
        <taxon>Fungi incertae sedis</taxon>
        <taxon>Chytridiomycota</taxon>
        <taxon>Chytridiomycota incertae sedis</taxon>
        <taxon>Neocallimastigomycetes</taxon>
        <taxon>Neocallimastigales</taxon>
        <taxon>Neocallimastigaceae</taxon>
        <taxon>Neocallimastix</taxon>
    </lineage>
</organism>
<accession>A0A1Y1ZTS3</accession>
<reference evidence="2 3" key="1">
    <citation type="submission" date="2016-08" db="EMBL/GenBank/DDBJ databases">
        <title>A Parts List for Fungal Cellulosomes Revealed by Comparative Genomics.</title>
        <authorList>
            <consortium name="DOE Joint Genome Institute"/>
            <person name="Haitjema C.H."/>
            <person name="Gilmore S.P."/>
            <person name="Henske J.K."/>
            <person name="Solomon K.V."/>
            <person name="De Groot R."/>
            <person name="Kuo A."/>
            <person name="Mondo S.J."/>
            <person name="Salamov A.A."/>
            <person name="Labutti K."/>
            <person name="Zhao Z."/>
            <person name="Chiniquy J."/>
            <person name="Barry K."/>
            <person name="Brewer H.M."/>
            <person name="Purvine S.O."/>
            <person name="Wright A.T."/>
            <person name="Boxma B."/>
            <person name="Van Alen T."/>
            <person name="Hackstein J.H."/>
            <person name="Baker S.E."/>
            <person name="Grigoriev I.V."/>
            <person name="O'Malley M.A."/>
        </authorList>
    </citation>
    <scope>NUCLEOTIDE SEQUENCE [LARGE SCALE GENOMIC DNA]</scope>
    <source>
        <strain evidence="2 3">G1</strain>
    </source>
</reference>
<feature type="compositionally biased region" description="Basic and acidic residues" evidence="1">
    <location>
        <begin position="223"/>
        <end position="262"/>
    </location>
</feature>
<feature type="region of interest" description="Disordered" evidence="1">
    <location>
        <begin position="223"/>
        <end position="280"/>
    </location>
</feature>
<dbReference type="Proteomes" id="UP000193920">
    <property type="component" value="Unassembled WGS sequence"/>
</dbReference>
<gene>
    <name evidence="2" type="ORF">LY90DRAFT_518157</name>
</gene>
<sequence>MMFAKIEAELSNFIPAVDQRFGEVERRVDEEETSSHASVLELQKIKGKQIQQDLEDKGQNFYLIEEFLDANQERDKVHLNELEEKIEKLMAVNQAQQQEIEGLGKLAWNAHNREQASTSKPFPFHINITDVNNRITYHPTPLILTRSAMEDVAMTDAFPAEYERDIPMFNEKQTLEDYVTCLRRCDTFPSDYKDDYLERYEYNRERKIAIMALLGMMDPRRPSKYIEAKRRRNSDNRRGDKRDYSRKEPIKQNNYDKKKDSYNHNSGKISDSRTSSNNSIPKTALLMQDGSEYEEFVPEAKISNLRTKKGLQDLNVLYDTVSQINMIHPQLAKEMGFKLEDRPLIFTIAVCKVLIPQVTEEFKIKVKLIEDRTGKVKWYDFKTRCRLAEAMPRTIILGSRFMDRYLIYRKVDVHDQQSKVYKIDGEKPGLPDIDSPGECEGETVQKEIQPTARITKTIQQVIDNQKLKDTVYVLTRQFYRERGIEYTMDYYD</sequence>
<evidence type="ECO:0000313" key="2">
    <source>
        <dbReference type="EMBL" id="ORY13659.1"/>
    </source>
</evidence>
<keyword evidence="3" id="KW-1185">Reference proteome</keyword>
<evidence type="ECO:0000313" key="3">
    <source>
        <dbReference type="Proteomes" id="UP000193920"/>
    </source>
</evidence>